<gene>
    <name evidence="1" type="ORF">UFOPK2214_01331</name>
</gene>
<protein>
    <submittedName>
        <fullName evidence="1">Unannotated protein</fullName>
    </submittedName>
</protein>
<reference evidence="1" key="1">
    <citation type="submission" date="2020-05" db="EMBL/GenBank/DDBJ databases">
        <authorList>
            <person name="Chiriac C."/>
            <person name="Salcher M."/>
            <person name="Ghai R."/>
            <person name="Kavagutti S V."/>
        </authorList>
    </citation>
    <scope>NUCLEOTIDE SEQUENCE</scope>
</reference>
<organism evidence="1">
    <name type="scientific">freshwater metagenome</name>
    <dbReference type="NCBI Taxonomy" id="449393"/>
    <lineage>
        <taxon>unclassified sequences</taxon>
        <taxon>metagenomes</taxon>
        <taxon>ecological metagenomes</taxon>
    </lineage>
</organism>
<name>A0A6J6LL56_9ZZZZ</name>
<sequence length="291" mass="32295">MSERLSIDELPASTMWALRELGLVDADNTVNREHVRTLGEFVVRFAGVPTTSQMASSPALSPNAEVVLSAPPVRTRARRGPTKAERRSEMTMQISRYLQDKPGVTLEEIATSLNAPLTDVTAAARPVDWLILGADELVQPTVRVESDAIVASRDRARAALLAASLMAKPLSHQSYTALLREGRVKGPSVARIVQLFGSWTTACNEVGVTSGEPLRSNYERTWTEDDLLNYVERFLRDTAFRGASHQFDQWRTTVNHSEKVPSLGTVRNIVGGTWNDIRSQALRRMRAKWDV</sequence>
<proteinExistence type="predicted"/>
<dbReference type="AlphaFoldDB" id="A0A6J6LL56"/>
<evidence type="ECO:0000313" key="1">
    <source>
        <dbReference type="EMBL" id="CAB4662461.1"/>
    </source>
</evidence>
<dbReference type="EMBL" id="CAEZWJ010000059">
    <property type="protein sequence ID" value="CAB4662461.1"/>
    <property type="molecule type" value="Genomic_DNA"/>
</dbReference>
<accession>A0A6J6LL56</accession>